<dbReference type="NCBIfam" id="TIGR03461">
    <property type="entry name" value="pabC_Proteo"/>
    <property type="match status" value="1"/>
</dbReference>
<dbReference type="PANTHER" id="PTHR42743">
    <property type="entry name" value="AMINO-ACID AMINOTRANSFERASE"/>
    <property type="match status" value="1"/>
</dbReference>
<evidence type="ECO:0000256" key="9">
    <source>
        <dbReference type="ARBA" id="ARBA00049529"/>
    </source>
</evidence>
<evidence type="ECO:0000256" key="3">
    <source>
        <dbReference type="ARBA" id="ARBA00011738"/>
    </source>
</evidence>
<dbReference type="SUPFAM" id="SSF56752">
    <property type="entry name" value="D-aminoacid aminotransferase-like PLP-dependent enzymes"/>
    <property type="match status" value="1"/>
</dbReference>
<dbReference type="PANTHER" id="PTHR42743:SF2">
    <property type="entry name" value="AMINODEOXYCHORISMATE LYASE"/>
    <property type="match status" value="1"/>
</dbReference>
<dbReference type="FunFam" id="3.20.10.10:FF:000002">
    <property type="entry name" value="D-alanine aminotransferase"/>
    <property type="match status" value="1"/>
</dbReference>
<dbReference type="CDD" id="cd01559">
    <property type="entry name" value="ADCL_like"/>
    <property type="match status" value="1"/>
</dbReference>
<dbReference type="InterPro" id="IPR036038">
    <property type="entry name" value="Aminotransferase-like"/>
</dbReference>
<dbReference type="GO" id="GO:0046656">
    <property type="term" value="P:folic acid biosynthetic process"/>
    <property type="evidence" value="ECO:0007669"/>
    <property type="project" value="UniProtKB-KW"/>
</dbReference>
<accession>A0A1H5ZUY8</accession>
<dbReference type="AlphaFoldDB" id="A0A1H5ZUY8"/>
<dbReference type="PROSITE" id="PS00770">
    <property type="entry name" value="AA_TRANSFER_CLASS_4"/>
    <property type="match status" value="1"/>
</dbReference>
<evidence type="ECO:0000256" key="7">
    <source>
        <dbReference type="ARBA" id="ARBA00035633"/>
    </source>
</evidence>
<evidence type="ECO:0000256" key="2">
    <source>
        <dbReference type="ARBA" id="ARBA00009320"/>
    </source>
</evidence>
<keyword evidence="5" id="KW-0289">Folate biosynthesis</keyword>
<dbReference type="GO" id="GO:0008153">
    <property type="term" value="P:4-aminobenzoate biosynthetic process"/>
    <property type="evidence" value="ECO:0007669"/>
    <property type="project" value="UniProtKB-UniRule"/>
</dbReference>
<evidence type="ECO:0000313" key="16">
    <source>
        <dbReference type="Proteomes" id="UP000236721"/>
    </source>
</evidence>
<reference evidence="16" key="1">
    <citation type="submission" date="2016-10" db="EMBL/GenBank/DDBJ databases">
        <authorList>
            <person name="Varghese N."/>
            <person name="Submissions S."/>
        </authorList>
    </citation>
    <scope>NUCLEOTIDE SEQUENCE [LARGE SCALE GENOMIC DNA]</scope>
    <source>
        <strain evidence="16">CGMCC 1.7062</strain>
    </source>
</reference>
<gene>
    <name evidence="15" type="ORF">SAMN04488244_1139</name>
</gene>
<dbReference type="InterPro" id="IPR018300">
    <property type="entry name" value="Aminotrans_IV_CS"/>
</dbReference>
<dbReference type="InterPro" id="IPR043132">
    <property type="entry name" value="BCAT-like_C"/>
</dbReference>
<dbReference type="InterPro" id="IPR017824">
    <property type="entry name" value="Aminodeoxychorismate_lyase_IV"/>
</dbReference>
<dbReference type="EC" id="4.1.3.38" evidence="8 12"/>
<dbReference type="InterPro" id="IPR001544">
    <property type="entry name" value="Aminotrans_IV"/>
</dbReference>
<evidence type="ECO:0000256" key="8">
    <source>
        <dbReference type="ARBA" id="ARBA00035676"/>
    </source>
</evidence>
<comment type="pathway">
    <text evidence="7">Cofactor biosynthesis; tetrahydrofolate biosynthesis; 4-aminobenzoate from chorismate: step 2/2.</text>
</comment>
<evidence type="ECO:0000256" key="1">
    <source>
        <dbReference type="ARBA" id="ARBA00001933"/>
    </source>
</evidence>
<dbReference type="OrthoDB" id="9805628at2"/>
<dbReference type="Gene3D" id="3.20.10.10">
    <property type="entry name" value="D-amino Acid Aminotransferase, subunit A, domain 2"/>
    <property type="match status" value="1"/>
</dbReference>
<evidence type="ECO:0000256" key="13">
    <source>
        <dbReference type="RuleBase" id="RU004106"/>
    </source>
</evidence>
<keyword evidence="4 14" id="KW-0663">Pyridoxal phosphate</keyword>
<evidence type="ECO:0000256" key="11">
    <source>
        <dbReference type="ARBA" id="ARBA00069174"/>
    </source>
</evidence>
<dbReference type="GO" id="GO:0008696">
    <property type="term" value="F:4-amino-4-deoxychorismate lyase activity"/>
    <property type="evidence" value="ECO:0007669"/>
    <property type="project" value="UniProtKB-UniRule"/>
</dbReference>
<comment type="similarity">
    <text evidence="2 13">Belongs to the class-IV pyridoxal-phosphate-dependent aminotransferase family.</text>
</comment>
<dbReference type="NCBIfam" id="NF004761">
    <property type="entry name" value="PRK06092.1"/>
    <property type="match status" value="1"/>
</dbReference>
<comment type="catalytic activity">
    <reaction evidence="9">
        <text>4-amino-4-deoxychorismate = 4-aminobenzoate + pyruvate + H(+)</text>
        <dbReference type="Rhea" id="RHEA:16201"/>
        <dbReference type="ChEBI" id="CHEBI:15361"/>
        <dbReference type="ChEBI" id="CHEBI:15378"/>
        <dbReference type="ChEBI" id="CHEBI:17836"/>
        <dbReference type="ChEBI" id="CHEBI:58406"/>
        <dbReference type="EC" id="4.1.3.38"/>
    </reaction>
</comment>
<dbReference type="InterPro" id="IPR043131">
    <property type="entry name" value="BCAT-like_N"/>
</dbReference>
<evidence type="ECO:0000313" key="15">
    <source>
        <dbReference type="EMBL" id="SEG39794.1"/>
    </source>
</evidence>
<dbReference type="Proteomes" id="UP000236721">
    <property type="component" value="Unassembled WGS sequence"/>
</dbReference>
<comment type="function">
    <text evidence="10">Involved in the biosynthesis of p-aminobenzoate (PABA), a precursor of tetrahydrofolate. Converts 4-amino-4-deoxychorismate into 4-aminobenzoate (PABA) and pyruvate.</text>
</comment>
<evidence type="ECO:0000256" key="5">
    <source>
        <dbReference type="ARBA" id="ARBA00022909"/>
    </source>
</evidence>
<dbReference type="Gene3D" id="3.30.470.10">
    <property type="match status" value="1"/>
</dbReference>
<evidence type="ECO:0000256" key="12">
    <source>
        <dbReference type="NCBIfam" id="TIGR03461"/>
    </source>
</evidence>
<dbReference type="Pfam" id="PF01063">
    <property type="entry name" value="Aminotran_4"/>
    <property type="match status" value="1"/>
</dbReference>
<evidence type="ECO:0000256" key="14">
    <source>
        <dbReference type="RuleBase" id="RU004516"/>
    </source>
</evidence>
<keyword evidence="6 15" id="KW-0456">Lyase</keyword>
<dbReference type="GO" id="GO:0030170">
    <property type="term" value="F:pyridoxal phosphate binding"/>
    <property type="evidence" value="ECO:0007669"/>
    <property type="project" value="InterPro"/>
</dbReference>
<proteinExistence type="inferred from homology"/>
<name>A0A1H5ZUY8_9VIBR</name>
<evidence type="ECO:0000256" key="10">
    <source>
        <dbReference type="ARBA" id="ARBA00054027"/>
    </source>
</evidence>
<comment type="cofactor">
    <cofactor evidence="1 14">
        <name>pyridoxal 5'-phosphate</name>
        <dbReference type="ChEBI" id="CHEBI:597326"/>
    </cofactor>
</comment>
<organism evidence="15 16">
    <name type="scientific">Vibrio hangzhouensis</name>
    <dbReference type="NCBI Taxonomy" id="462991"/>
    <lineage>
        <taxon>Bacteria</taxon>
        <taxon>Pseudomonadati</taxon>
        <taxon>Pseudomonadota</taxon>
        <taxon>Gammaproteobacteria</taxon>
        <taxon>Vibrionales</taxon>
        <taxon>Vibrionaceae</taxon>
        <taxon>Vibrio</taxon>
    </lineage>
</organism>
<evidence type="ECO:0000256" key="4">
    <source>
        <dbReference type="ARBA" id="ARBA00022898"/>
    </source>
</evidence>
<sequence length="267" mass="29485">MFWRDGSQINRVPVTDRSFQYGDGCFTTMLTKSGSIQLWSQHVGRMQEALQRLKIGEIDWNSLKRELDSIASDAPLAGLKIHVSRGEGGRGYSPKVSSGPKVTVSRFEFPQSYRQFRENGIDLTVCDTPLGLNPLLAGLKHNNRLEQILAKEEVERTTFTDGLVLDINGNVIETTMANVFWIADGKVFTPSLDYAGVAGVMRGEIIKLLSAMNIPVEIASFTLKDVLAADEIFVSNCILGVAPVNKIKDAQFPPGTITRRIQEKLGQ</sequence>
<comment type="subunit">
    <text evidence="3">Homodimer.</text>
</comment>
<dbReference type="GO" id="GO:0005829">
    <property type="term" value="C:cytosol"/>
    <property type="evidence" value="ECO:0007669"/>
    <property type="project" value="TreeGrafter"/>
</dbReference>
<dbReference type="EMBL" id="FNVG01000013">
    <property type="protein sequence ID" value="SEG39794.1"/>
    <property type="molecule type" value="Genomic_DNA"/>
</dbReference>
<protein>
    <recommendedName>
        <fullName evidence="11 12">Aminodeoxychorismate lyase</fullName>
        <ecNumber evidence="8 12">4.1.3.38</ecNumber>
    </recommendedName>
</protein>
<keyword evidence="16" id="KW-1185">Reference proteome</keyword>
<evidence type="ECO:0000256" key="6">
    <source>
        <dbReference type="ARBA" id="ARBA00023239"/>
    </source>
</evidence>
<dbReference type="InterPro" id="IPR050571">
    <property type="entry name" value="Class-IV_PLP-Dep_Aminotrnsfr"/>
</dbReference>
<dbReference type="RefSeq" id="WP_103880909.1">
    <property type="nucleotide sequence ID" value="NZ_FNVG01000013.1"/>
</dbReference>